<evidence type="ECO:0000313" key="2">
    <source>
        <dbReference type="EMBL" id="GGL42197.1"/>
    </source>
</evidence>
<dbReference type="PANTHER" id="PTHR43316">
    <property type="entry name" value="HYDROLASE, HALOACID DELAHOGENASE-RELATED"/>
    <property type="match status" value="1"/>
</dbReference>
<dbReference type="InterPro" id="IPR051540">
    <property type="entry name" value="S-2-haloacid_dehalogenase"/>
</dbReference>
<dbReference type="Proteomes" id="UP000628840">
    <property type="component" value="Unassembled WGS sequence"/>
</dbReference>
<name>A0A830FCS5_9EURY</name>
<dbReference type="AlphaFoldDB" id="A0A830FCS5"/>
<dbReference type="PANTHER" id="PTHR43316:SF3">
    <property type="entry name" value="HALOACID DEHALOGENASE, TYPE II (AFU_ORTHOLOGUE AFUA_2G07750)-RELATED"/>
    <property type="match status" value="1"/>
</dbReference>
<dbReference type="GO" id="GO:0016787">
    <property type="term" value="F:hydrolase activity"/>
    <property type="evidence" value="ECO:0007669"/>
    <property type="project" value="UniProtKB-KW"/>
</dbReference>
<keyword evidence="3" id="KW-1185">Reference proteome</keyword>
<dbReference type="OrthoDB" id="238326at2157"/>
<dbReference type="EMBL" id="BMPF01000005">
    <property type="protein sequence ID" value="GGL42197.1"/>
    <property type="molecule type" value="Genomic_DNA"/>
</dbReference>
<evidence type="ECO:0000256" key="1">
    <source>
        <dbReference type="ARBA" id="ARBA00022801"/>
    </source>
</evidence>
<comment type="caution">
    <text evidence="2">The sequence shown here is derived from an EMBL/GenBank/DDBJ whole genome shotgun (WGS) entry which is preliminary data.</text>
</comment>
<keyword evidence="1 2" id="KW-0378">Hydrolase</keyword>
<reference evidence="2 3" key="1">
    <citation type="journal article" date="2019" name="Int. J. Syst. Evol. Microbiol.">
        <title>The Global Catalogue of Microorganisms (GCM) 10K type strain sequencing project: providing services to taxonomists for standard genome sequencing and annotation.</title>
        <authorList>
            <consortium name="The Broad Institute Genomics Platform"/>
            <consortium name="The Broad Institute Genome Sequencing Center for Infectious Disease"/>
            <person name="Wu L."/>
            <person name="Ma J."/>
        </authorList>
    </citation>
    <scope>NUCLEOTIDE SEQUENCE [LARGE SCALE GENOMIC DNA]</scope>
    <source>
        <strain evidence="2 3">JCM 19585</strain>
    </source>
</reference>
<dbReference type="Gene3D" id="3.40.50.1000">
    <property type="entry name" value="HAD superfamily/HAD-like"/>
    <property type="match status" value="1"/>
</dbReference>
<dbReference type="InterPro" id="IPR036412">
    <property type="entry name" value="HAD-like_sf"/>
</dbReference>
<sequence length="208" mass="21622">MHVSFDLFGTLVDAARPEDPAAAVADELAARGVRVPESWDEAYREPHVSLDAGREYPLPEHVLAVLDSRGVTPPRDVVEAAVTDAFDGDVATRPGACAAVEAAATAGRVGVLSNCSVPGLVERALAASDLPEDRFDAVVASVDCGWRKPDRRAFRAVADALATDVSALVHVGDDPATDGGLNALGGTAVLLADTPLSAFPDRLEDASW</sequence>
<evidence type="ECO:0000313" key="3">
    <source>
        <dbReference type="Proteomes" id="UP000628840"/>
    </source>
</evidence>
<dbReference type="InterPro" id="IPR023214">
    <property type="entry name" value="HAD_sf"/>
</dbReference>
<accession>A0A830FCS5</accession>
<dbReference type="Pfam" id="PF00702">
    <property type="entry name" value="Hydrolase"/>
    <property type="match status" value="1"/>
</dbReference>
<dbReference type="SUPFAM" id="SSF56784">
    <property type="entry name" value="HAD-like"/>
    <property type="match status" value="1"/>
</dbReference>
<gene>
    <name evidence="2" type="ORF">GCM10009037_27130</name>
</gene>
<dbReference type="RefSeq" id="WP_188884221.1">
    <property type="nucleotide sequence ID" value="NZ_BMPF01000005.1"/>
</dbReference>
<proteinExistence type="predicted"/>
<organism evidence="2 3">
    <name type="scientific">Halarchaeum grantii</name>
    <dbReference type="NCBI Taxonomy" id="1193105"/>
    <lineage>
        <taxon>Archaea</taxon>
        <taxon>Methanobacteriati</taxon>
        <taxon>Methanobacteriota</taxon>
        <taxon>Stenosarchaea group</taxon>
        <taxon>Halobacteria</taxon>
        <taxon>Halobacteriales</taxon>
        <taxon>Halobacteriaceae</taxon>
    </lineage>
</organism>
<protein>
    <submittedName>
        <fullName evidence="2">HAD family hydrolase</fullName>
    </submittedName>
</protein>